<evidence type="ECO:0000313" key="6">
    <source>
        <dbReference type="Proteomes" id="UP000285624"/>
    </source>
</evidence>
<dbReference type="EMBL" id="MBDN02000101">
    <property type="protein sequence ID" value="RLN80695.1"/>
    <property type="molecule type" value="Genomic_DNA"/>
</dbReference>
<feature type="transmembrane region" description="Helical" evidence="1">
    <location>
        <begin position="15"/>
        <end position="36"/>
    </location>
</feature>
<comment type="caution">
    <text evidence="5">The sequence shown here is derived from an EMBL/GenBank/DDBJ whole genome shotgun (WGS) entry which is preliminary data.</text>
</comment>
<proteinExistence type="predicted"/>
<keyword evidence="1" id="KW-0472">Membrane</keyword>
<feature type="transmembrane region" description="Helical" evidence="1">
    <location>
        <begin position="56"/>
        <end position="74"/>
    </location>
</feature>
<evidence type="ECO:0000313" key="2">
    <source>
        <dbReference type="EMBL" id="KAG2525361.1"/>
    </source>
</evidence>
<dbReference type="AlphaFoldDB" id="A0A3R7HJB4"/>
<protein>
    <recommendedName>
        <fullName evidence="8">EF-hand domain-containing protein</fullName>
    </recommendedName>
</protein>
<keyword evidence="1" id="KW-0812">Transmembrane</keyword>
<sequence>MAGGSVFQVGEDVELFQVVVLLSLLAMCLLVFETALHHLEHHLSRYDKYQHMLKKVYRELMILGLLSFIVKMLTEVGGLDGYSGTLLAFQVADLIIFILALVLIIQAILVLLLLRRRNRLSDRAELITTQDVVNALKTSLYHLDEIYDQVGVFPVILIPLPLVLNTFVLQQSIFRYFVIIGSILHLDASTLGEVVQYFNEIIELRSEFATSLLQCFKEGGQAIGNLEMAIQKHDPKKSGLVEVDTIRSVLAMFGFRLTRFRFNSVVKILFELEGTKVEPRKC</sequence>
<dbReference type="STRING" id="325452.A0A3R7HJB4"/>
<name>A0A3R7HJB4_9STRA</name>
<dbReference type="EMBL" id="MAYM02001326">
    <property type="protein sequence ID" value="RLN20783.1"/>
    <property type="molecule type" value="Genomic_DNA"/>
</dbReference>
<reference evidence="2" key="3">
    <citation type="submission" date="2020-06" db="EMBL/GenBank/DDBJ databases">
        <authorList>
            <person name="Studholme D.J."/>
        </authorList>
    </citation>
    <scope>NUCLEOTIDE SEQUENCE</scope>
    <source>
        <strain evidence="2">NZFS 2646</strain>
        <strain evidence="3">NZFS 3630</strain>
    </source>
</reference>
<dbReference type="Proteomes" id="UP000785171">
    <property type="component" value="Unassembled WGS sequence"/>
</dbReference>
<dbReference type="EMBL" id="JPWU03000087">
    <property type="protein sequence ID" value="KAG2527091.1"/>
    <property type="molecule type" value="Genomic_DNA"/>
</dbReference>
<evidence type="ECO:0000313" key="5">
    <source>
        <dbReference type="EMBL" id="RLN80695.1"/>
    </source>
</evidence>
<evidence type="ECO:0000313" key="3">
    <source>
        <dbReference type="EMBL" id="KAG2527091.1"/>
    </source>
</evidence>
<keyword evidence="1" id="KW-1133">Transmembrane helix</keyword>
<dbReference type="EMBL" id="JPWV03000094">
    <property type="protein sequence ID" value="KAG2525361.1"/>
    <property type="molecule type" value="Genomic_DNA"/>
</dbReference>
<keyword evidence="6" id="KW-1185">Reference proteome</keyword>
<evidence type="ECO:0000313" key="7">
    <source>
        <dbReference type="Proteomes" id="UP000285883"/>
    </source>
</evidence>
<organism evidence="5 6">
    <name type="scientific">Phytophthora kernoviae</name>
    <dbReference type="NCBI Taxonomy" id="325452"/>
    <lineage>
        <taxon>Eukaryota</taxon>
        <taxon>Sar</taxon>
        <taxon>Stramenopiles</taxon>
        <taxon>Oomycota</taxon>
        <taxon>Peronosporomycetes</taxon>
        <taxon>Peronosporales</taxon>
        <taxon>Peronosporaceae</taxon>
        <taxon>Phytophthora</taxon>
    </lineage>
</organism>
<dbReference type="Proteomes" id="UP000285624">
    <property type="component" value="Unassembled WGS sequence"/>
</dbReference>
<reference evidence="2" key="1">
    <citation type="journal article" date="2015" name="Genom Data">
        <title>Genome sequences of six Phytophthora species associated with forests in New Zealand.</title>
        <authorList>
            <person name="Studholme D.J."/>
            <person name="McDougal R.L."/>
            <person name="Sambles C."/>
            <person name="Hansen E."/>
            <person name="Hardy G."/>
            <person name="Grant M."/>
            <person name="Ganley R.J."/>
            <person name="Williams N.M."/>
        </authorList>
    </citation>
    <scope>NUCLEOTIDE SEQUENCE</scope>
    <source>
        <strain evidence="2">NZFS 2646</strain>
        <strain evidence="3">NZFS 3630</strain>
    </source>
</reference>
<evidence type="ECO:0008006" key="8">
    <source>
        <dbReference type="Google" id="ProtNLM"/>
    </source>
</evidence>
<gene>
    <name evidence="4" type="ORF">BBI17_004428</name>
    <name evidence="5" type="ORF">BBO99_00004308</name>
    <name evidence="2" type="ORF">JM16_004502</name>
    <name evidence="3" type="ORF">JM18_004014</name>
</gene>
<evidence type="ECO:0000313" key="4">
    <source>
        <dbReference type="EMBL" id="RLN20783.1"/>
    </source>
</evidence>
<feature type="transmembrane region" description="Helical" evidence="1">
    <location>
        <begin position="94"/>
        <end position="114"/>
    </location>
</feature>
<evidence type="ECO:0000256" key="1">
    <source>
        <dbReference type="SAM" id="Phobius"/>
    </source>
</evidence>
<dbReference type="Proteomes" id="UP000792063">
    <property type="component" value="Unassembled WGS sequence"/>
</dbReference>
<reference evidence="6 7" key="2">
    <citation type="submission" date="2018-07" db="EMBL/GenBank/DDBJ databases">
        <title>Genome sequencing of oomycete isolates from Chile give support for New Zealand origin for Phytophthora kernoviae and make available the first Nothophytophthora sp. genome.</title>
        <authorList>
            <person name="Studholme D.J."/>
            <person name="Sanfuentes E."/>
            <person name="Panda P."/>
            <person name="Hill R."/>
            <person name="Sambles C."/>
            <person name="Grant M."/>
            <person name="Williams N.M."/>
            <person name="Mcdougal R.L."/>
        </authorList>
    </citation>
    <scope>NUCLEOTIDE SEQUENCE [LARGE SCALE GENOMIC DNA]</scope>
    <source>
        <strain evidence="4">Chile2</strain>
        <strain evidence="5">Chile4</strain>
    </source>
</reference>
<accession>A0A3R7HJB4</accession>
<dbReference type="Proteomes" id="UP000285883">
    <property type="component" value="Unassembled WGS sequence"/>
</dbReference>